<evidence type="ECO:0000256" key="2">
    <source>
        <dbReference type="SAM" id="MobiDB-lite"/>
    </source>
</evidence>
<accession>A0A239ENY4</accession>
<gene>
    <name evidence="3" type="ORF">SAMN04488107_2654</name>
</gene>
<dbReference type="SUPFAM" id="SSF51735">
    <property type="entry name" value="NAD(P)-binding Rossmann-fold domains"/>
    <property type="match status" value="1"/>
</dbReference>
<dbReference type="PANTHER" id="PTHR43544">
    <property type="entry name" value="SHORT-CHAIN DEHYDROGENASE/REDUCTASE"/>
    <property type="match status" value="1"/>
</dbReference>
<feature type="region of interest" description="Disordered" evidence="2">
    <location>
        <begin position="1"/>
        <end position="23"/>
    </location>
</feature>
<evidence type="ECO:0000313" key="3">
    <source>
        <dbReference type="EMBL" id="SNS45958.1"/>
    </source>
</evidence>
<dbReference type="InterPro" id="IPR051468">
    <property type="entry name" value="Fungal_SecMetab_SDRs"/>
</dbReference>
<reference evidence="4" key="1">
    <citation type="submission" date="2017-06" db="EMBL/GenBank/DDBJ databases">
        <authorList>
            <person name="Varghese N."/>
            <person name="Submissions S."/>
        </authorList>
    </citation>
    <scope>NUCLEOTIDE SEQUENCE [LARGE SCALE GENOMIC DNA]</scope>
    <source>
        <strain evidence="4">DSM 45423</strain>
    </source>
</reference>
<proteinExistence type="inferred from homology"/>
<dbReference type="PRINTS" id="PR00080">
    <property type="entry name" value="SDRFAMILY"/>
</dbReference>
<dbReference type="Pfam" id="PF00106">
    <property type="entry name" value="adh_short"/>
    <property type="match status" value="1"/>
</dbReference>
<dbReference type="GO" id="GO:0019748">
    <property type="term" value="P:secondary metabolic process"/>
    <property type="evidence" value="ECO:0007669"/>
    <property type="project" value="TreeGrafter"/>
</dbReference>
<keyword evidence="4" id="KW-1185">Reference proteome</keyword>
<dbReference type="Gene3D" id="3.40.50.720">
    <property type="entry name" value="NAD(P)-binding Rossmann-like Domain"/>
    <property type="match status" value="1"/>
</dbReference>
<dbReference type="InterPro" id="IPR036291">
    <property type="entry name" value="NAD(P)-bd_dom_sf"/>
</dbReference>
<protein>
    <submittedName>
        <fullName evidence="3">Short-chain dehydrogenase</fullName>
    </submittedName>
</protein>
<dbReference type="GO" id="GO:0005737">
    <property type="term" value="C:cytoplasm"/>
    <property type="evidence" value="ECO:0007669"/>
    <property type="project" value="TreeGrafter"/>
</dbReference>
<dbReference type="PRINTS" id="PR00081">
    <property type="entry name" value="GDHRDH"/>
</dbReference>
<comment type="similarity">
    <text evidence="1">Belongs to the short-chain dehydrogenases/reductases (SDR) family.</text>
</comment>
<name>A0A239ENY4_9ACTN</name>
<sequence>MVQGRPTVAPGSATARPGHPPDRPAVVVVTGANRGIGRELVRRLALRGDTPVMAVRDLALGRAAARELRVHDGVRVDVVRLDVTDAASCSRAADEVHRCHGRVDALVNNAGAPRDVRGTAAAADLDVVRHAWEVDVLGAWRATQAFLPLLRRSAAGRVVNVSAEAGSLANMGGGAPGFRVSKAALNALTRMLAAELGREGIAVNSVCPGWVATDARGAGGRSAEDAAAGVLRAVDLPPGGTTGDFLRDGRRLPW</sequence>
<organism evidence="3 4">
    <name type="scientific">Geodermatophilus saharensis</name>
    <dbReference type="NCBI Taxonomy" id="1137994"/>
    <lineage>
        <taxon>Bacteria</taxon>
        <taxon>Bacillati</taxon>
        <taxon>Actinomycetota</taxon>
        <taxon>Actinomycetes</taxon>
        <taxon>Geodermatophilales</taxon>
        <taxon>Geodermatophilaceae</taxon>
        <taxon>Geodermatophilus</taxon>
    </lineage>
</organism>
<dbReference type="EMBL" id="FZOH01000004">
    <property type="protein sequence ID" value="SNS45958.1"/>
    <property type="molecule type" value="Genomic_DNA"/>
</dbReference>
<evidence type="ECO:0000313" key="4">
    <source>
        <dbReference type="Proteomes" id="UP000198386"/>
    </source>
</evidence>
<dbReference type="AlphaFoldDB" id="A0A239ENY4"/>
<dbReference type="GO" id="GO:0016491">
    <property type="term" value="F:oxidoreductase activity"/>
    <property type="evidence" value="ECO:0007669"/>
    <property type="project" value="TreeGrafter"/>
</dbReference>
<dbReference type="PANTHER" id="PTHR43544:SF32">
    <property type="entry name" value="CHAIN DEHYDROGENASE, PUTATIVE (AFU_ORTHOLOGUE AFUA_5G01530)-RELATED"/>
    <property type="match status" value="1"/>
</dbReference>
<dbReference type="InterPro" id="IPR002347">
    <property type="entry name" value="SDR_fam"/>
</dbReference>
<evidence type="ECO:0000256" key="1">
    <source>
        <dbReference type="RuleBase" id="RU000363"/>
    </source>
</evidence>
<dbReference type="Proteomes" id="UP000198386">
    <property type="component" value="Unassembled WGS sequence"/>
</dbReference>